<dbReference type="InterPro" id="IPR036271">
    <property type="entry name" value="Tet_transcr_reg_TetR-rel_C_sf"/>
</dbReference>
<evidence type="ECO:0000259" key="5">
    <source>
        <dbReference type="PROSITE" id="PS50977"/>
    </source>
</evidence>
<gene>
    <name evidence="6" type="ORF">GCM10016272_08060</name>
</gene>
<dbReference type="InterPro" id="IPR009057">
    <property type="entry name" value="Homeodomain-like_sf"/>
</dbReference>
<keyword evidence="7" id="KW-1185">Reference proteome</keyword>
<evidence type="ECO:0000313" key="7">
    <source>
        <dbReference type="Proteomes" id="UP000610203"/>
    </source>
</evidence>
<dbReference type="InterPro" id="IPR025996">
    <property type="entry name" value="MT1864/Rv1816-like_C"/>
</dbReference>
<proteinExistence type="predicted"/>
<dbReference type="Proteomes" id="UP000610203">
    <property type="component" value="Unassembled WGS sequence"/>
</dbReference>
<dbReference type="PANTHER" id="PTHR30055:SF234">
    <property type="entry name" value="HTH-TYPE TRANSCRIPTIONAL REGULATOR BETI"/>
    <property type="match status" value="1"/>
</dbReference>
<evidence type="ECO:0000256" key="2">
    <source>
        <dbReference type="ARBA" id="ARBA00023125"/>
    </source>
</evidence>
<accession>A0ABQ3GQZ9</accession>
<dbReference type="PRINTS" id="PR00455">
    <property type="entry name" value="HTHTETR"/>
</dbReference>
<evidence type="ECO:0000256" key="4">
    <source>
        <dbReference type="PROSITE-ProRule" id="PRU00335"/>
    </source>
</evidence>
<keyword evidence="1" id="KW-0805">Transcription regulation</keyword>
<keyword evidence="2 4" id="KW-0238">DNA-binding</keyword>
<dbReference type="SUPFAM" id="SSF48498">
    <property type="entry name" value="Tetracyclin repressor-like, C-terminal domain"/>
    <property type="match status" value="1"/>
</dbReference>
<protein>
    <submittedName>
        <fullName evidence="6">TetR family transcriptional regulator</fullName>
    </submittedName>
</protein>
<comment type="caution">
    <text evidence="6">The sequence shown here is derived from an EMBL/GenBank/DDBJ whole genome shotgun (WGS) entry which is preliminary data.</text>
</comment>
<keyword evidence="3" id="KW-0804">Transcription</keyword>
<dbReference type="InterPro" id="IPR001647">
    <property type="entry name" value="HTH_TetR"/>
</dbReference>
<sequence length="197" mass="21550">MDARTKILNAASELFLEGGGDALSVRGISKRAGLSTIGIYSHFQGKQGILDALYIEGFNLVREAMDVIPEGKASKEQVLEACLGYLNVGAQHEAHYRLIFGESDAGYQPSSEAIAARDSAFSKLVRVAGSYLPEDASATERRQIALDIWAIVHGYVSISHHMVFTHDIDLDWKTMALRVVEVQLDAVDITKAKVKPF</sequence>
<organism evidence="6 7">
    <name type="scientific">Psychrobacter glaciei</name>
    <dbReference type="NCBI Taxonomy" id="619771"/>
    <lineage>
        <taxon>Bacteria</taxon>
        <taxon>Pseudomonadati</taxon>
        <taxon>Pseudomonadota</taxon>
        <taxon>Gammaproteobacteria</taxon>
        <taxon>Moraxellales</taxon>
        <taxon>Moraxellaceae</taxon>
        <taxon>Psychrobacter</taxon>
    </lineage>
</organism>
<dbReference type="Gene3D" id="1.10.357.10">
    <property type="entry name" value="Tetracycline Repressor, domain 2"/>
    <property type="match status" value="1"/>
</dbReference>
<evidence type="ECO:0000256" key="1">
    <source>
        <dbReference type="ARBA" id="ARBA00023015"/>
    </source>
</evidence>
<dbReference type="PANTHER" id="PTHR30055">
    <property type="entry name" value="HTH-TYPE TRANSCRIPTIONAL REGULATOR RUTR"/>
    <property type="match status" value="1"/>
</dbReference>
<feature type="domain" description="HTH tetR-type" evidence="5">
    <location>
        <begin position="1"/>
        <end position="61"/>
    </location>
</feature>
<evidence type="ECO:0000256" key="3">
    <source>
        <dbReference type="ARBA" id="ARBA00023163"/>
    </source>
</evidence>
<dbReference type="InterPro" id="IPR050109">
    <property type="entry name" value="HTH-type_TetR-like_transc_reg"/>
</dbReference>
<dbReference type="Pfam" id="PF00440">
    <property type="entry name" value="TetR_N"/>
    <property type="match status" value="1"/>
</dbReference>
<reference evidence="7" key="1">
    <citation type="journal article" date="2019" name="Int. J. Syst. Evol. Microbiol.">
        <title>The Global Catalogue of Microorganisms (GCM) 10K type strain sequencing project: providing services to taxonomists for standard genome sequencing and annotation.</title>
        <authorList>
            <consortium name="The Broad Institute Genomics Platform"/>
            <consortium name="The Broad Institute Genome Sequencing Center for Infectious Disease"/>
            <person name="Wu L."/>
            <person name="Ma J."/>
        </authorList>
    </citation>
    <scope>NUCLEOTIDE SEQUENCE [LARGE SCALE GENOMIC DNA]</scope>
    <source>
        <strain evidence="7">KCTC 42280</strain>
    </source>
</reference>
<name>A0ABQ3GQZ9_9GAMM</name>
<dbReference type="SUPFAM" id="SSF46689">
    <property type="entry name" value="Homeodomain-like"/>
    <property type="match status" value="1"/>
</dbReference>
<dbReference type="EMBL" id="BMZR01000001">
    <property type="protein sequence ID" value="GHD28606.1"/>
    <property type="molecule type" value="Genomic_DNA"/>
</dbReference>
<dbReference type="RefSeq" id="WP_189581981.1">
    <property type="nucleotide sequence ID" value="NZ_BMZR01000001.1"/>
</dbReference>
<dbReference type="PROSITE" id="PS50977">
    <property type="entry name" value="HTH_TETR_2"/>
    <property type="match status" value="1"/>
</dbReference>
<feature type="DNA-binding region" description="H-T-H motif" evidence="4">
    <location>
        <begin position="24"/>
        <end position="43"/>
    </location>
</feature>
<evidence type="ECO:0000313" key="6">
    <source>
        <dbReference type="EMBL" id="GHD28606.1"/>
    </source>
</evidence>
<dbReference type="Pfam" id="PF13305">
    <property type="entry name" value="TetR_C_33"/>
    <property type="match status" value="1"/>
</dbReference>